<dbReference type="Pfam" id="PF01471">
    <property type="entry name" value="PG_binding_1"/>
    <property type="match status" value="1"/>
</dbReference>
<dbReference type="Proteomes" id="UP001199319">
    <property type="component" value="Unassembled WGS sequence"/>
</dbReference>
<comment type="caution">
    <text evidence="3">The sequence shown here is derived from an EMBL/GenBank/DDBJ whole genome shotgun (WGS) entry which is preliminary data.</text>
</comment>
<feature type="region of interest" description="Disordered" evidence="1">
    <location>
        <begin position="286"/>
        <end position="309"/>
    </location>
</feature>
<keyword evidence="4" id="KW-1185">Reference proteome</keyword>
<dbReference type="Gene3D" id="1.10.101.10">
    <property type="entry name" value="PGBD-like superfamily/PGBD"/>
    <property type="match status" value="1"/>
</dbReference>
<protein>
    <submittedName>
        <fullName evidence="3">Peptidoglycan-binding protein</fullName>
    </submittedName>
</protein>
<organism evidence="3 4">
    <name type="scientific">Brotocaccenecus cirricatena</name>
    <dbReference type="NCBI Taxonomy" id="3064195"/>
    <lineage>
        <taxon>Bacteria</taxon>
        <taxon>Bacillati</taxon>
        <taxon>Bacillota</taxon>
        <taxon>Clostridia</taxon>
        <taxon>Eubacteriales</taxon>
        <taxon>Oscillospiraceae</taxon>
        <taxon>Brotocaccenecus</taxon>
    </lineage>
</organism>
<dbReference type="SUPFAM" id="SSF47090">
    <property type="entry name" value="PGBD-like"/>
    <property type="match status" value="1"/>
</dbReference>
<dbReference type="EMBL" id="JAJEPW010000004">
    <property type="protein sequence ID" value="MCC2128449.1"/>
    <property type="molecule type" value="Genomic_DNA"/>
</dbReference>
<reference evidence="3" key="1">
    <citation type="submission" date="2021-10" db="EMBL/GenBank/DDBJ databases">
        <title>Anaerobic single-cell dispensing facilitates the cultivation of human gut bacteria.</title>
        <authorList>
            <person name="Afrizal A."/>
        </authorList>
    </citation>
    <scope>NUCLEOTIDE SEQUENCE</scope>
    <source>
        <strain evidence="3">CLA-AA-H272</strain>
    </source>
</reference>
<accession>A0AAE3DEP0</accession>
<evidence type="ECO:0000256" key="1">
    <source>
        <dbReference type="SAM" id="MobiDB-lite"/>
    </source>
</evidence>
<dbReference type="AlphaFoldDB" id="A0AAE3DEP0"/>
<evidence type="ECO:0000259" key="2">
    <source>
        <dbReference type="Pfam" id="PF01471"/>
    </source>
</evidence>
<proteinExistence type="predicted"/>
<dbReference type="InterPro" id="IPR036365">
    <property type="entry name" value="PGBD-like_sf"/>
</dbReference>
<gene>
    <name evidence="3" type="ORF">LKD37_02755</name>
</gene>
<feature type="domain" description="Peptidoglycan binding-like" evidence="2">
    <location>
        <begin position="13"/>
        <end position="68"/>
    </location>
</feature>
<evidence type="ECO:0000313" key="3">
    <source>
        <dbReference type="EMBL" id="MCC2128449.1"/>
    </source>
</evidence>
<sequence length="359" mass="40994">MASSYPMLRYGSSGQEVRRLQQALNRAGYSLEVDGGFGEKTRAALMDYQRRAGMTPDGVAGSKTWASLGLQSAQDRLAGLEKGYTPSRETQEARRSWEELAARQPGDYTSPYADRMEDLLRQMESREAFSYDPSRDEMFRRYARLYQRQGQTAMEDTLGQAAGLTGGYDSSYARQAGQQEYNRYMQELAALVPQLQQDAWDRYETQGQALLDQYKLLQGQDEDAYGQWRDRVEDWQDASRQARDRYESLEKQDYSNYLALMKYYASRAKQEQDAALAQQKLEASAARSGSARSSSGGSRKASLSSTASESLERTMNTYLSQGDTGRVKQLFLQYRDRMTPLQKRRFEKLMGKYNIPMTE</sequence>
<dbReference type="InterPro" id="IPR036366">
    <property type="entry name" value="PGBDSf"/>
</dbReference>
<evidence type="ECO:0000313" key="4">
    <source>
        <dbReference type="Proteomes" id="UP001199319"/>
    </source>
</evidence>
<dbReference type="InterPro" id="IPR002477">
    <property type="entry name" value="Peptidoglycan-bd-like"/>
</dbReference>
<dbReference type="RefSeq" id="WP_302927819.1">
    <property type="nucleotide sequence ID" value="NZ_JAJEPW010000004.1"/>
</dbReference>
<name>A0AAE3DEP0_9FIRM</name>